<evidence type="ECO:0000313" key="3">
    <source>
        <dbReference type="Proteomes" id="UP000026984"/>
    </source>
</evidence>
<reference evidence="2 3" key="1">
    <citation type="submission" date="2013-04" db="EMBL/GenBank/DDBJ databases">
        <title>Complete Genome Sequence of Cronobacter sakazakii Bacteriophage CR8.</title>
        <authorList>
            <person name="Kim Y."/>
            <person name="Shin H."/>
            <person name="Ryu S."/>
        </authorList>
    </citation>
    <scope>NUCLEOTIDE SEQUENCE [LARGE SCALE GENOMIC DNA]</scope>
</reference>
<feature type="region of interest" description="Disordered" evidence="1">
    <location>
        <begin position="75"/>
        <end position="110"/>
    </location>
</feature>
<sequence length="124" mass="13539">MSKAAIVTRKRGRPSKEESTAIALEKAMLDLRGELARLTPKAIHTLENLLTTGTEKVKETTAKYILEQAKEVNNLYTEEDNEDDAAGGTTSASSETHAGSSDEMKNAIPLTTQIREYKVVGEDD</sequence>
<dbReference type="Proteomes" id="UP000026984">
    <property type="component" value="Segment"/>
</dbReference>
<feature type="compositionally biased region" description="Polar residues" evidence="1">
    <location>
        <begin position="88"/>
        <end position="99"/>
    </location>
</feature>
<dbReference type="KEGG" id="vg:19687024"/>
<dbReference type="GeneID" id="19687024"/>
<gene>
    <name evidence="2" type="ORF">CR8_265</name>
</gene>
<dbReference type="EMBL" id="KC954774">
    <property type="protein sequence ID" value="AIA64795.1"/>
    <property type="molecule type" value="Genomic_DNA"/>
</dbReference>
<proteinExistence type="predicted"/>
<organism evidence="2 3">
    <name type="scientific">Cronobacter phage CR8</name>
    <dbReference type="NCBI Taxonomy" id="1327934"/>
    <lineage>
        <taxon>Viruses</taxon>
        <taxon>Duplodnaviria</taxon>
        <taxon>Heunggongvirae</taxon>
        <taxon>Uroviricota</taxon>
        <taxon>Caudoviricetes</taxon>
        <taxon>Vequintavirinae</taxon>
        <taxon>Certrevirus</taxon>
        <taxon>Certrevirus CR8</taxon>
    </lineage>
</organism>
<protein>
    <submittedName>
        <fullName evidence="2">Uncharacterized protein</fullName>
    </submittedName>
</protein>
<accession>A0A060ACY3</accession>
<name>A0A060ACY3_9CAUD</name>
<dbReference type="RefSeq" id="YP_009042502.1">
    <property type="nucleotide sequence ID" value="NC_024354.1"/>
</dbReference>
<evidence type="ECO:0000256" key="1">
    <source>
        <dbReference type="SAM" id="MobiDB-lite"/>
    </source>
</evidence>
<evidence type="ECO:0000313" key="2">
    <source>
        <dbReference type="EMBL" id="AIA64795.1"/>
    </source>
</evidence>
<keyword evidence="3" id="KW-1185">Reference proteome</keyword>